<dbReference type="OrthoDB" id="9787927at2"/>
<dbReference type="PANTHER" id="PTHR42926">
    <property type="match status" value="1"/>
</dbReference>
<dbReference type="InterPro" id="IPR051347">
    <property type="entry name" value="Circadian_clock_KaiC-rel"/>
</dbReference>
<dbReference type="SMART" id="SM00382">
    <property type="entry name" value="AAA"/>
    <property type="match status" value="2"/>
</dbReference>
<dbReference type="PRINTS" id="PR01874">
    <property type="entry name" value="DNAREPAIRADA"/>
</dbReference>
<evidence type="ECO:0000256" key="2">
    <source>
        <dbReference type="ARBA" id="ARBA00022553"/>
    </source>
</evidence>
<evidence type="ECO:0000256" key="1">
    <source>
        <dbReference type="ARBA" id="ARBA00012513"/>
    </source>
</evidence>
<dbReference type="InterPro" id="IPR014774">
    <property type="entry name" value="KaiC-like_dom"/>
</dbReference>
<accession>A0A433KQ75</accession>
<keyword evidence="9" id="KW-1185">Reference proteome</keyword>
<reference evidence="8 9" key="1">
    <citation type="submission" date="2018-12" db="EMBL/GenBank/DDBJ databases">
        <title>three novel Halomonas strain isolated from plants.</title>
        <authorList>
            <person name="Sun C."/>
        </authorList>
    </citation>
    <scope>NUCLEOTIDE SEQUENCE [LARGE SCALE GENOMIC DNA]</scope>
    <source>
        <strain evidence="8 9">JCM 18142</strain>
    </source>
</reference>
<dbReference type="InterPro" id="IPR010624">
    <property type="entry name" value="KaiC_dom"/>
</dbReference>
<keyword evidence="2" id="KW-0597">Phosphoprotein</keyword>
<dbReference type="SUPFAM" id="SSF52540">
    <property type="entry name" value="P-loop containing nucleoside triphosphate hydrolases"/>
    <property type="match status" value="2"/>
</dbReference>
<evidence type="ECO:0000313" key="9">
    <source>
        <dbReference type="Proteomes" id="UP000287023"/>
    </source>
</evidence>
<dbReference type="RefSeq" id="WP_127061933.1">
    <property type="nucleotide sequence ID" value="NZ_RZHF01000014.1"/>
</dbReference>
<protein>
    <recommendedName>
        <fullName evidence="1">non-specific serine/threonine protein kinase</fullName>
        <ecNumber evidence="1">2.7.11.1</ecNumber>
    </recommendedName>
</protein>
<feature type="domain" description="KaiC" evidence="7">
    <location>
        <begin position="244"/>
        <end position="477"/>
    </location>
</feature>
<dbReference type="PROSITE" id="PS51146">
    <property type="entry name" value="KAIC"/>
    <property type="match status" value="2"/>
</dbReference>
<dbReference type="Proteomes" id="UP000287023">
    <property type="component" value="Unassembled WGS sequence"/>
</dbReference>
<feature type="domain" description="KaiC" evidence="7">
    <location>
        <begin position="8"/>
        <end position="241"/>
    </location>
</feature>
<evidence type="ECO:0000256" key="4">
    <source>
        <dbReference type="ARBA" id="ARBA00022737"/>
    </source>
</evidence>
<dbReference type="EC" id="2.7.11.1" evidence="1"/>
<name>A0A433KQ75_9GAMM</name>
<keyword evidence="6" id="KW-0378">Hydrolase</keyword>
<comment type="caution">
    <text evidence="8">The sequence shown here is derived from an EMBL/GenBank/DDBJ whole genome shotgun (WGS) entry which is preliminary data.</text>
</comment>
<evidence type="ECO:0000313" key="8">
    <source>
        <dbReference type="EMBL" id="RUR31820.1"/>
    </source>
</evidence>
<dbReference type="Gene3D" id="3.40.50.300">
    <property type="entry name" value="P-loop containing nucleotide triphosphate hydrolases"/>
    <property type="match status" value="2"/>
</dbReference>
<evidence type="ECO:0000256" key="5">
    <source>
        <dbReference type="ARBA" id="ARBA00022777"/>
    </source>
</evidence>
<organism evidence="8 9">
    <name type="scientific">Vreelandella nanhaiensis</name>
    <dbReference type="NCBI Taxonomy" id="1258546"/>
    <lineage>
        <taxon>Bacteria</taxon>
        <taxon>Pseudomonadati</taxon>
        <taxon>Pseudomonadota</taxon>
        <taxon>Gammaproteobacteria</taxon>
        <taxon>Oceanospirillales</taxon>
        <taxon>Halomonadaceae</taxon>
        <taxon>Vreelandella</taxon>
    </lineage>
</organism>
<evidence type="ECO:0000256" key="3">
    <source>
        <dbReference type="ARBA" id="ARBA00022679"/>
    </source>
</evidence>
<dbReference type="InterPro" id="IPR003593">
    <property type="entry name" value="AAA+_ATPase"/>
</dbReference>
<dbReference type="InterPro" id="IPR030665">
    <property type="entry name" value="KaiC"/>
</dbReference>
<keyword evidence="5" id="KW-0418">Kinase</keyword>
<gene>
    <name evidence="8" type="ORF">ELY38_10275</name>
</gene>
<dbReference type="GO" id="GO:0016787">
    <property type="term" value="F:hydrolase activity"/>
    <property type="evidence" value="ECO:0007669"/>
    <property type="project" value="UniProtKB-KW"/>
</dbReference>
<keyword evidence="3" id="KW-0808">Transferase</keyword>
<dbReference type="PANTHER" id="PTHR42926:SF1">
    <property type="entry name" value="CIRCADIAN CLOCK OSCILLATOR PROTEIN KAIC 1"/>
    <property type="match status" value="1"/>
</dbReference>
<dbReference type="InterPro" id="IPR027417">
    <property type="entry name" value="P-loop_NTPase"/>
</dbReference>
<dbReference type="PIRSF" id="PIRSF039117">
    <property type="entry name" value="KaiC"/>
    <property type="match status" value="1"/>
</dbReference>
<dbReference type="Pfam" id="PF06745">
    <property type="entry name" value="ATPase"/>
    <property type="match status" value="2"/>
</dbReference>
<dbReference type="AlphaFoldDB" id="A0A433KQ75"/>
<dbReference type="EMBL" id="RZHF01000014">
    <property type="protein sequence ID" value="RUR31820.1"/>
    <property type="molecule type" value="Genomic_DNA"/>
</dbReference>
<dbReference type="GO" id="GO:0005524">
    <property type="term" value="F:ATP binding"/>
    <property type="evidence" value="ECO:0007669"/>
    <property type="project" value="InterPro"/>
</dbReference>
<evidence type="ECO:0000259" key="7">
    <source>
        <dbReference type="PROSITE" id="PS51146"/>
    </source>
</evidence>
<keyword evidence="4" id="KW-0677">Repeat</keyword>
<proteinExistence type="predicted"/>
<dbReference type="GO" id="GO:0004674">
    <property type="term" value="F:protein serine/threonine kinase activity"/>
    <property type="evidence" value="ECO:0007669"/>
    <property type="project" value="UniProtKB-EC"/>
</dbReference>
<sequence length="483" mass="52159">MAQPSLDQRLSTGVRGVDNILGGGLIKNRSYLVRGGPGAGKTTLGLHFLTAANKDEPVLFIGFQEPEAQIEANAMAVGLNVAQVKFLSLTPDEHFFTDQQGYDIFSSADVEQEPLVDAVVQAINELAPKRVFVDSLTQLRYLSADAYQYRKQVMSFLRFLTQRGATVLFSSESSPNMPDDDLQFMADGVLNFEAGQTGSSVRVTKLRGSGFIHGRHHMRLGATGVQVFPRLVPPLTRSPNDETKLWSSGSSRIDAILHGGFEAGTISMITGPAGVGKSTLAAQFAAAAARKGAASALFLFEEDATIFLRRTQSLGLGLLQAVREGAVAIEPVEPMRYLADEFTSEVLQQVSSRGVELVILDSVAGFGLTLGGEEIEERLHTFAKTLARMGVTVILINETQAVTGPEFQATEKGFSYLSDNLLFLRYMETDGELKKALGVLKKRLSGFDTNLHTYDIGEGGLLVHDPIEGLHSVMSGMPSQEIG</sequence>
<evidence type="ECO:0000256" key="6">
    <source>
        <dbReference type="ARBA" id="ARBA00022801"/>
    </source>
</evidence>